<dbReference type="SUPFAM" id="SSF52172">
    <property type="entry name" value="CheY-like"/>
    <property type="match status" value="1"/>
</dbReference>
<dbReference type="STRING" id="1121884.SAMN02745131_04111"/>
<protein>
    <submittedName>
        <fullName evidence="3">Response regulator receiver domain-containing protein</fullName>
    </submittedName>
</protein>
<dbReference type="OrthoDB" id="672414at2"/>
<evidence type="ECO:0000256" key="1">
    <source>
        <dbReference type="PROSITE-ProRule" id="PRU00169"/>
    </source>
</evidence>
<dbReference type="Gene3D" id="3.40.50.2300">
    <property type="match status" value="1"/>
</dbReference>
<name>A0A1M5GCN7_9BACT</name>
<proteinExistence type="predicted"/>
<feature type="domain" description="Response regulatory" evidence="2">
    <location>
        <begin position="6"/>
        <end position="126"/>
    </location>
</feature>
<reference evidence="3 4" key="1">
    <citation type="submission" date="2016-11" db="EMBL/GenBank/DDBJ databases">
        <authorList>
            <person name="Jaros S."/>
            <person name="Januszkiewicz K."/>
            <person name="Wedrychowicz H."/>
        </authorList>
    </citation>
    <scope>NUCLEOTIDE SEQUENCE [LARGE SCALE GENOMIC DNA]</scope>
    <source>
        <strain evidence="3 4">DSM 18119</strain>
    </source>
</reference>
<dbReference type="InterPro" id="IPR011006">
    <property type="entry name" value="CheY-like_superfamily"/>
</dbReference>
<dbReference type="RefSeq" id="WP_072837221.1">
    <property type="nucleotide sequence ID" value="NZ_FQUU01000030.1"/>
</dbReference>
<organism evidence="3 4">
    <name type="scientific">Flavisolibacter ginsengisoli DSM 18119</name>
    <dbReference type="NCBI Taxonomy" id="1121884"/>
    <lineage>
        <taxon>Bacteria</taxon>
        <taxon>Pseudomonadati</taxon>
        <taxon>Bacteroidota</taxon>
        <taxon>Chitinophagia</taxon>
        <taxon>Chitinophagales</taxon>
        <taxon>Chitinophagaceae</taxon>
        <taxon>Flavisolibacter</taxon>
    </lineage>
</organism>
<dbReference type="EMBL" id="FQUU01000030">
    <property type="protein sequence ID" value="SHG01449.1"/>
    <property type="molecule type" value="Genomic_DNA"/>
</dbReference>
<dbReference type="Proteomes" id="UP000184048">
    <property type="component" value="Unassembled WGS sequence"/>
</dbReference>
<evidence type="ECO:0000313" key="4">
    <source>
        <dbReference type="Proteomes" id="UP000184048"/>
    </source>
</evidence>
<evidence type="ECO:0000313" key="3">
    <source>
        <dbReference type="EMBL" id="SHG01449.1"/>
    </source>
</evidence>
<feature type="modified residue" description="4-aspartylphosphate" evidence="1">
    <location>
        <position position="60"/>
    </location>
</feature>
<keyword evidence="4" id="KW-1185">Reference proteome</keyword>
<dbReference type="InterPro" id="IPR052893">
    <property type="entry name" value="TCS_response_regulator"/>
</dbReference>
<gene>
    <name evidence="3" type="ORF">SAMN02745131_04111</name>
</gene>
<dbReference type="AlphaFoldDB" id="A0A1M5GCN7"/>
<evidence type="ECO:0000259" key="2">
    <source>
        <dbReference type="PROSITE" id="PS50110"/>
    </source>
</evidence>
<dbReference type="SMART" id="SM00448">
    <property type="entry name" value="REC"/>
    <property type="match status" value="1"/>
</dbReference>
<dbReference type="InterPro" id="IPR001789">
    <property type="entry name" value="Sig_transdc_resp-reg_receiver"/>
</dbReference>
<dbReference type="Pfam" id="PF00072">
    <property type="entry name" value="Response_reg"/>
    <property type="match status" value="1"/>
</dbReference>
<dbReference type="PROSITE" id="PS50110">
    <property type="entry name" value="RESPONSE_REGULATORY"/>
    <property type="match status" value="1"/>
</dbReference>
<sequence>MLQAPLFLHVDDDEDDLVVFKEALANTDPGIELQQVQGINDPREFIELVKQKVPCLIIMDLNMPGIGGKELLPLLKNDPATHKIPVVAFTTSALPSDRDYCACFGVACLTKPLYFEQMVASIKKMLHYCSCSKSGKIISDK</sequence>
<accession>A0A1M5GCN7</accession>
<keyword evidence="1" id="KW-0597">Phosphoprotein</keyword>
<dbReference type="PANTHER" id="PTHR44520">
    <property type="entry name" value="RESPONSE REGULATOR RCP1-RELATED"/>
    <property type="match status" value="1"/>
</dbReference>
<dbReference type="GO" id="GO:0000160">
    <property type="term" value="P:phosphorelay signal transduction system"/>
    <property type="evidence" value="ECO:0007669"/>
    <property type="project" value="InterPro"/>
</dbReference>